<keyword evidence="3" id="KW-1185">Reference proteome</keyword>
<proteinExistence type="predicted"/>
<protein>
    <submittedName>
        <fullName evidence="2">Uncharacterized protein</fullName>
    </submittedName>
</protein>
<dbReference type="EMBL" id="NOXF01000007">
    <property type="protein sequence ID" value="PEQ24138.1"/>
    <property type="molecule type" value="Genomic_DNA"/>
</dbReference>
<evidence type="ECO:0000256" key="1">
    <source>
        <dbReference type="SAM" id="Phobius"/>
    </source>
</evidence>
<feature type="transmembrane region" description="Helical" evidence="1">
    <location>
        <begin position="6"/>
        <end position="23"/>
    </location>
</feature>
<sequence length="70" mass="7930">MGDEIVVTQIVLVFIWVSGLFRANFSKPPHRGCPTPKRAKKRSFCMYSALVVAAHSLFRNIGLKSYWSLC</sequence>
<keyword evidence="1" id="KW-0472">Membrane</keyword>
<keyword evidence="1" id="KW-1133">Transmembrane helix</keyword>
<dbReference type="AlphaFoldDB" id="A0A855A4K6"/>
<comment type="caution">
    <text evidence="2">The sequence shown here is derived from an EMBL/GenBank/DDBJ whole genome shotgun (WGS) entry which is preliminary data.</text>
</comment>
<accession>A0A855A4K6</accession>
<evidence type="ECO:0000313" key="2">
    <source>
        <dbReference type="EMBL" id="PEQ24138.1"/>
    </source>
</evidence>
<keyword evidence="1" id="KW-0812">Transmembrane</keyword>
<feature type="transmembrane region" description="Helical" evidence="1">
    <location>
        <begin position="44"/>
        <end position="62"/>
    </location>
</feature>
<dbReference type="Proteomes" id="UP000220611">
    <property type="component" value="Unassembled WGS sequence"/>
</dbReference>
<gene>
    <name evidence="2" type="ORF">CH238_09620</name>
</gene>
<name>A0A855A4K6_9FIRM</name>
<reference evidence="2 3" key="1">
    <citation type="submission" date="2017-07" db="EMBL/GenBank/DDBJ databases">
        <title>Prevalence of linear plasmids in Cutibacterium (Propionibacterium) acnes isolates obtained from prostatic tissue.</title>
        <authorList>
            <person name="Davidsson S."/>
            <person name="Carlsson J."/>
            <person name="Molling P."/>
            <person name="Andren O."/>
            <person name="Andersson S.-O."/>
            <person name="Brzuszkiewicz E."/>
            <person name="Poehlein A."/>
            <person name="Al-Zeer M."/>
            <person name="Brinkmann V."/>
            <person name="Scavenius C."/>
            <person name="Nazipi S."/>
            <person name="Soderquist B."/>
            <person name="Bruggemann H."/>
        </authorList>
    </citation>
    <scope>NUCLEOTIDE SEQUENCE [LARGE SCALE GENOMIC DNA]</scope>
    <source>
        <strain evidence="2 3">DSM 753</strain>
    </source>
</reference>
<evidence type="ECO:0000313" key="3">
    <source>
        <dbReference type="Proteomes" id="UP000220611"/>
    </source>
</evidence>
<organism evidence="2 3">
    <name type="scientific">[Clostridium] leptum DSM 753</name>
    <dbReference type="NCBI Taxonomy" id="428125"/>
    <lineage>
        <taxon>Bacteria</taxon>
        <taxon>Bacillati</taxon>
        <taxon>Bacillota</taxon>
        <taxon>Clostridia</taxon>
        <taxon>Eubacteriales</taxon>
        <taxon>Oscillospiraceae</taxon>
        <taxon>Oscillospiraceae incertae sedis</taxon>
    </lineage>
</organism>